<dbReference type="PhylomeDB" id="A0A068U2K9"/>
<evidence type="ECO:0000256" key="2">
    <source>
        <dbReference type="ARBA" id="ARBA00012104"/>
    </source>
</evidence>
<dbReference type="NCBIfam" id="TIGR00687">
    <property type="entry name" value="pyridox_kin"/>
    <property type="match status" value="1"/>
</dbReference>
<dbReference type="EMBL" id="HG739092">
    <property type="protein sequence ID" value="CDP02716.1"/>
    <property type="molecule type" value="Genomic_DNA"/>
</dbReference>
<gene>
    <name evidence="8" type="ORF">GSCOC_T00040187001</name>
</gene>
<dbReference type="OMA" id="HTQYGQW"/>
<keyword evidence="9" id="KW-1185">Reference proteome</keyword>
<dbReference type="EC" id="2.7.1.35" evidence="2"/>
<dbReference type="GO" id="GO:0005829">
    <property type="term" value="C:cytosol"/>
    <property type="evidence" value="ECO:0007669"/>
    <property type="project" value="TreeGrafter"/>
</dbReference>
<dbReference type="Gramene" id="CDP02716">
    <property type="protein sequence ID" value="CDP02716"/>
    <property type="gene ID" value="GSCOC_T00040187001"/>
</dbReference>
<keyword evidence="3" id="KW-0808">Transferase</keyword>
<dbReference type="SUPFAM" id="SSF53613">
    <property type="entry name" value="Ribokinase-like"/>
    <property type="match status" value="1"/>
</dbReference>
<name>A0A068U2K9_COFCA</name>
<evidence type="ECO:0000256" key="4">
    <source>
        <dbReference type="ARBA" id="ARBA00022741"/>
    </source>
</evidence>
<reference evidence="9" key="1">
    <citation type="journal article" date="2014" name="Science">
        <title>The coffee genome provides insight into the convergent evolution of caffeine biosynthesis.</title>
        <authorList>
            <person name="Denoeud F."/>
            <person name="Carretero-Paulet L."/>
            <person name="Dereeper A."/>
            <person name="Droc G."/>
            <person name="Guyot R."/>
            <person name="Pietrella M."/>
            <person name="Zheng C."/>
            <person name="Alberti A."/>
            <person name="Anthony F."/>
            <person name="Aprea G."/>
            <person name="Aury J.M."/>
            <person name="Bento P."/>
            <person name="Bernard M."/>
            <person name="Bocs S."/>
            <person name="Campa C."/>
            <person name="Cenci A."/>
            <person name="Combes M.C."/>
            <person name="Crouzillat D."/>
            <person name="Da Silva C."/>
            <person name="Daddiego L."/>
            <person name="De Bellis F."/>
            <person name="Dussert S."/>
            <person name="Garsmeur O."/>
            <person name="Gayraud T."/>
            <person name="Guignon V."/>
            <person name="Jahn K."/>
            <person name="Jamilloux V."/>
            <person name="Joet T."/>
            <person name="Labadie K."/>
            <person name="Lan T."/>
            <person name="Leclercq J."/>
            <person name="Lepelley M."/>
            <person name="Leroy T."/>
            <person name="Li L.T."/>
            <person name="Librado P."/>
            <person name="Lopez L."/>
            <person name="Munoz A."/>
            <person name="Noel B."/>
            <person name="Pallavicini A."/>
            <person name="Perrotta G."/>
            <person name="Poncet V."/>
            <person name="Pot D."/>
            <person name="Priyono X."/>
            <person name="Rigoreau M."/>
            <person name="Rouard M."/>
            <person name="Rozas J."/>
            <person name="Tranchant-Dubreuil C."/>
            <person name="VanBuren R."/>
            <person name="Zhang Q."/>
            <person name="Andrade A.C."/>
            <person name="Argout X."/>
            <person name="Bertrand B."/>
            <person name="de Kochko A."/>
            <person name="Graziosi G."/>
            <person name="Henry R.J."/>
            <person name="Jayarama X."/>
            <person name="Ming R."/>
            <person name="Nagai C."/>
            <person name="Rounsley S."/>
            <person name="Sankoff D."/>
            <person name="Giuliano G."/>
            <person name="Albert V.A."/>
            <person name="Wincker P."/>
            <person name="Lashermes P."/>
        </authorList>
    </citation>
    <scope>NUCLEOTIDE SEQUENCE [LARGE SCALE GENOMIC DNA]</scope>
    <source>
        <strain evidence="9">cv. DH200-94</strain>
    </source>
</reference>
<evidence type="ECO:0000256" key="5">
    <source>
        <dbReference type="ARBA" id="ARBA00022777"/>
    </source>
</evidence>
<dbReference type="Proteomes" id="UP000295252">
    <property type="component" value="Chromosome IX"/>
</dbReference>
<sequence>MIKANTFYLPGSEPFPNFFSCRLRSFRISAMAPPVLALALPSETGRVLSIQSHTVQGYVGNKSAVFALQLLGYDVDPINSVQFLFDELEDYAGYPTFKGQVLNGDQLWDLIEGLEANDLLYYTHLLTGYIGSVSFLNTVLKVVDKLRAINPGLTYVCDPVMGDEGKLYVPQELVSVYREKVVPVASMLTPNQFEAELLTGIRIVSEQDGREACNRLHAAGPPKVVITSMNMNGNLILIGSHRKEKALPPEQFKIAIPKIPAYFTGTGDLMTALLLGWSNRYPDNLEKAAELAVSSLQALLVRTLNDYRRAGYDCQSSSLEIRLIQSQDDIRNPEAKYKAERYS</sequence>
<dbReference type="GO" id="GO:0008478">
    <property type="term" value="F:pyridoxal kinase activity"/>
    <property type="evidence" value="ECO:0007669"/>
    <property type="project" value="UniProtKB-EC"/>
</dbReference>
<evidence type="ECO:0000313" key="8">
    <source>
        <dbReference type="EMBL" id="CDP02716.1"/>
    </source>
</evidence>
<evidence type="ECO:0000259" key="7">
    <source>
        <dbReference type="Pfam" id="PF08543"/>
    </source>
</evidence>
<evidence type="ECO:0000256" key="6">
    <source>
        <dbReference type="ARBA" id="ARBA00022840"/>
    </source>
</evidence>
<dbReference type="InParanoid" id="A0A068U2K9"/>
<organism evidence="8 9">
    <name type="scientific">Coffea canephora</name>
    <name type="common">Robusta coffee</name>
    <dbReference type="NCBI Taxonomy" id="49390"/>
    <lineage>
        <taxon>Eukaryota</taxon>
        <taxon>Viridiplantae</taxon>
        <taxon>Streptophyta</taxon>
        <taxon>Embryophyta</taxon>
        <taxon>Tracheophyta</taxon>
        <taxon>Spermatophyta</taxon>
        <taxon>Magnoliopsida</taxon>
        <taxon>eudicotyledons</taxon>
        <taxon>Gunneridae</taxon>
        <taxon>Pentapetalae</taxon>
        <taxon>asterids</taxon>
        <taxon>lamiids</taxon>
        <taxon>Gentianales</taxon>
        <taxon>Rubiaceae</taxon>
        <taxon>Ixoroideae</taxon>
        <taxon>Gardenieae complex</taxon>
        <taxon>Bertiereae - Coffeeae clade</taxon>
        <taxon>Coffeeae</taxon>
        <taxon>Coffea</taxon>
    </lineage>
</organism>
<dbReference type="PANTHER" id="PTHR10534">
    <property type="entry name" value="PYRIDOXAL KINASE"/>
    <property type="match status" value="1"/>
</dbReference>
<dbReference type="Gene3D" id="3.40.1190.20">
    <property type="match status" value="1"/>
</dbReference>
<evidence type="ECO:0000313" key="9">
    <source>
        <dbReference type="Proteomes" id="UP000295252"/>
    </source>
</evidence>
<proteinExistence type="inferred from homology"/>
<feature type="domain" description="Pyridoxamine kinase/Phosphomethylpyrimidine kinase" evidence="7">
    <location>
        <begin position="127"/>
        <end position="238"/>
    </location>
</feature>
<evidence type="ECO:0000256" key="3">
    <source>
        <dbReference type="ARBA" id="ARBA00022679"/>
    </source>
</evidence>
<dbReference type="CDD" id="cd01173">
    <property type="entry name" value="pyridoxal_pyridoxamine_kinase"/>
    <property type="match status" value="1"/>
</dbReference>
<comment type="similarity">
    <text evidence="1">Belongs to the pyridoxine kinase family.</text>
</comment>
<dbReference type="FunCoup" id="A0A068U2K9">
    <property type="interactions" value="2223"/>
</dbReference>
<accession>A0A068U2K9</accession>
<dbReference type="InterPro" id="IPR004625">
    <property type="entry name" value="PyrdxlKinase"/>
</dbReference>
<dbReference type="InterPro" id="IPR013749">
    <property type="entry name" value="PM/HMP-P_kinase-1"/>
</dbReference>
<dbReference type="GO" id="GO:0005524">
    <property type="term" value="F:ATP binding"/>
    <property type="evidence" value="ECO:0007669"/>
    <property type="project" value="UniProtKB-KW"/>
</dbReference>
<evidence type="ECO:0000256" key="1">
    <source>
        <dbReference type="ARBA" id="ARBA00008805"/>
    </source>
</evidence>
<dbReference type="GO" id="GO:0009443">
    <property type="term" value="P:pyridoxal 5'-phosphate salvage"/>
    <property type="evidence" value="ECO:0007669"/>
    <property type="project" value="InterPro"/>
</dbReference>
<dbReference type="InterPro" id="IPR029056">
    <property type="entry name" value="Ribokinase-like"/>
</dbReference>
<dbReference type="OrthoDB" id="3689at2759"/>
<keyword evidence="5" id="KW-0418">Kinase</keyword>
<keyword evidence="4" id="KW-0547">Nucleotide-binding</keyword>
<dbReference type="STRING" id="49390.A0A068U2K9"/>
<dbReference type="PANTHER" id="PTHR10534:SF2">
    <property type="entry name" value="PYRIDOXAL KINASE"/>
    <property type="match status" value="1"/>
</dbReference>
<dbReference type="AlphaFoldDB" id="A0A068U2K9"/>
<dbReference type="Pfam" id="PF08543">
    <property type="entry name" value="Phos_pyr_kin"/>
    <property type="match status" value="1"/>
</dbReference>
<protein>
    <recommendedName>
        <fullName evidence="2">pyridoxal kinase</fullName>
        <ecNumber evidence="2">2.7.1.35</ecNumber>
    </recommendedName>
</protein>
<keyword evidence="6" id="KW-0067">ATP-binding</keyword>